<dbReference type="InterPro" id="IPR026050">
    <property type="entry name" value="C1GALT1/C1GALT1_chp1"/>
</dbReference>
<evidence type="ECO:0000256" key="5">
    <source>
        <dbReference type="ARBA" id="ARBA00011748"/>
    </source>
</evidence>
<gene>
    <name evidence="25 27 28" type="ORF">SRAE_2000070600</name>
</gene>
<feature type="transmembrane region" description="Helical" evidence="23">
    <location>
        <begin position="6"/>
        <end position="31"/>
    </location>
</feature>
<accession>A0A090MXU3</accession>
<evidence type="ECO:0000313" key="27">
    <source>
        <dbReference type="WBParaSite" id="SRAE_2000070600.1"/>
    </source>
</evidence>
<dbReference type="Gene3D" id="3.90.550.50">
    <property type="match status" value="1"/>
</dbReference>
<dbReference type="GO" id="GO:0000166">
    <property type="term" value="F:nucleotide binding"/>
    <property type="evidence" value="ECO:0007669"/>
    <property type="project" value="UniProtKB-KW"/>
</dbReference>
<feature type="domain" description="Fringe-like glycosyltransferase" evidence="24">
    <location>
        <begin position="76"/>
        <end position="243"/>
    </location>
</feature>
<keyword evidence="26" id="KW-1185">Reference proteome</keyword>
<comment type="subunit">
    <text evidence="5">Homodimer; disulfide-linked.</text>
</comment>
<dbReference type="EMBL" id="LN609529">
    <property type="protein sequence ID" value="CEF66034.1"/>
    <property type="molecule type" value="Genomic_DNA"/>
</dbReference>
<evidence type="ECO:0000256" key="16">
    <source>
        <dbReference type="ARBA" id="ARBA00023180"/>
    </source>
</evidence>
<dbReference type="AlphaFoldDB" id="A0A090MXU3"/>
<reference evidence="27" key="2">
    <citation type="submission" date="2020-12" db="UniProtKB">
        <authorList>
            <consortium name="WormBaseParasite"/>
        </authorList>
    </citation>
    <scope>IDENTIFICATION</scope>
</reference>
<comment type="subcellular location">
    <subcellularLocation>
        <location evidence="2">Membrane</location>
        <topology evidence="2">Single-pass type II membrane protein</topology>
    </subcellularLocation>
</comment>
<evidence type="ECO:0000256" key="19">
    <source>
        <dbReference type="ARBA" id="ARBA00041226"/>
    </source>
</evidence>
<evidence type="ECO:0000256" key="20">
    <source>
        <dbReference type="ARBA" id="ARBA00042009"/>
    </source>
</evidence>
<evidence type="ECO:0000256" key="14">
    <source>
        <dbReference type="ARBA" id="ARBA00023136"/>
    </source>
</evidence>
<evidence type="ECO:0000256" key="1">
    <source>
        <dbReference type="ARBA" id="ARBA00001936"/>
    </source>
</evidence>
<protein>
    <recommendedName>
        <fullName evidence="18">Glycoprotein-N-acetylgalactosamine 3-beta-galactosyltransferase 1</fullName>
        <ecNumber evidence="6">2.4.1.122</ecNumber>
    </recommendedName>
    <alternativeName>
        <fullName evidence="20">Core 1 O-glycan T-synthase</fullName>
    </alternativeName>
    <alternativeName>
        <fullName evidence="21">Core 1 UDP-galactose:N-acetylgalactosamine-alpha-R beta 1,3-galactosyltransferase 1</fullName>
    </alternativeName>
    <alternativeName>
        <fullName evidence="19">Core 1 beta1,3-galactosyltransferase 1</fullName>
    </alternativeName>
</protein>
<evidence type="ECO:0000313" key="26">
    <source>
        <dbReference type="Proteomes" id="UP000035682"/>
    </source>
</evidence>
<keyword evidence="10" id="KW-0479">Metal-binding</keyword>
<keyword evidence="17" id="KW-0464">Manganese</keyword>
<evidence type="ECO:0000256" key="7">
    <source>
        <dbReference type="ARBA" id="ARBA00022676"/>
    </source>
</evidence>
<name>A0A090MXU3_STRRB</name>
<keyword evidence="12" id="KW-0735">Signal-anchor</keyword>
<dbReference type="Proteomes" id="UP000035682">
    <property type="component" value="Unplaced"/>
</dbReference>
<comment type="similarity">
    <text evidence="4">Belongs to the glycosyltransferase 31 family. Beta3-Gal-T subfamily.</text>
</comment>
<dbReference type="GO" id="GO:0030145">
    <property type="term" value="F:manganese ion binding"/>
    <property type="evidence" value="ECO:0007669"/>
    <property type="project" value="UniProtKB-ARBA"/>
</dbReference>
<dbReference type="Pfam" id="PF02434">
    <property type="entry name" value="Fringe"/>
    <property type="match status" value="1"/>
</dbReference>
<evidence type="ECO:0000256" key="17">
    <source>
        <dbReference type="ARBA" id="ARBA00023211"/>
    </source>
</evidence>
<evidence type="ECO:0000256" key="11">
    <source>
        <dbReference type="ARBA" id="ARBA00022741"/>
    </source>
</evidence>
<keyword evidence="13 23" id="KW-1133">Transmembrane helix</keyword>
<dbReference type="OrthoDB" id="414175at2759"/>
<evidence type="ECO:0000256" key="22">
    <source>
        <dbReference type="ARBA" id="ARBA00059245"/>
    </source>
</evidence>
<evidence type="ECO:0000256" key="4">
    <source>
        <dbReference type="ARBA" id="ARBA00006462"/>
    </source>
</evidence>
<dbReference type="WormBase" id="SRAE_2000070600">
    <property type="protein sequence ID" value="SRP03043"/>
    <property type="gene ID" value="WBGene00260904"/>
</dbReference>
<dbReference type="PANTHER" id="PTHR23033:SF14">
    <property type="entry name" value="GLYCOPROTEIN-N-ACETYLGALACTOSAMINE 3-BETA-GALACTOSYLTRANSFERASE 1-RELATED"/>
    <property type="match status" value="1"/>
</dbReference>
<evidence type="ECO:0000256" key="23">
    <source>
        <dbReference type="SAM" id="Phobius"/>
    </source>
</evidence>
<keyword evidence="15" id="KW-1015">Disulfide bond</keyword>
<evidence type="ECO:0000256" key="3">
    <source>
        <dbReference type="ARBA" id="ARBA00004922"/>
    </source>
</evidence>
<evidence type="ECO:0000256" key="13">
    <source>
        <dbReference type="ARBA" id="ARBA00022989"/>
    </source>
</evidence>
<keyword evidence="9 23" id="KW-0812">Transmembrane</keyword>
<dbReference type="GO" id="GO:0016020">
    <property type="term" value="C:membrane"/>
    <property type="evidence" value="ECO:0007669"/>
    <property type="project" value="UniProtKB-SubCell"/>
</dbReference>
<proteinExistence type="inferred from homology"/>
<keyword evidence="11" id="KW-0547">Nucleotide-binding</keyword>
<keyword evidence="7 25" id="KW-0328">Glycosyltransferase</keyword>
<evidence type="ECO:0000256" key="12">
    <source>
        <dbReference type="ARBA" id="ARBA00022968"/>
    </source>
</evidence>
<evidence type="ECO:0000256" key="10">
    <source>
        <dbReference type="ARBA" id="ARBA00022723"/>
    </source>
</evidence>
<dbReference type="GeneID" id="36378398"/>
<dbReference type="UniPathway" id="UPA00378"/>
<keyword evidence="14 23" id="KW-0472">Membrane</keyword>
<dbReference type="RefSeq" id="XP_024505234.1">
    <property type="nucleotide sequence ID" value="XM_024651569.1"/>
</dbReference>
<evidence type="ECO:0000256" key="18">
    <source>
        <dbReference type="ARBA" id="ARBA00040898"/>
    </source>
</evidence>
<comment type="pathway">
    <text evidence="3">Protein modification; protein glycosylation.</text>
</comment>
<comment type="function">
    <text evidence="22">Glycosyltransferase that generates the core 1 O-glycan Gal-beta1-3GalNAc-alpha1-Ser/Thr (T antigen), which is a precursor for many extended O-glycans in glycoproteins.</text>
</comment>
<keyword evidence="8 25" id="KW-0808">Transferase</keyword>
<evidence type="ECO:0000256" key="6">
    <source>
        <dbReference type="ARBA" id="ARBA00012557"/>
    </source>
</evidence>
<evidence type="ECO:0000313" key="28">
    <source>
        <dbReference type="WormBase" id="SRAE_2000070600"/>
    </source>
</evidence>
<evidence type="ECO:0000256" key="21">
    <source>
        <dbReference type="ARBA" id="ARBA00043065"/>
    </source>
</evidence>
<evidence type="ECO:0000256" key="8">
    <source>
        <dbReference type="ARBA" id="ARBA00022679"/>
    </source>
</evidence>
<evidence type="ECO:0000256" key="9">
    <source>
        <dbReference type="ARBA" id="ARBA00022692"/>
    </source>
</evidence>
<dbReference type="PANTHER" id="PTHR23033">
    <property type="entry name" value="BETA1,3-GALACTOSYLTRANSFERASE"/>
    <property type="match status" value="1"/>
</dbReference>
<organism evidence="25">
    <name type="scientific">Strongyloides ratti</name>
    <name type="common">Parasitic roundworm</name>
    <dbReference type="NCBI Taxonomy" id="34506"/>
    <lineage>
        <taxon>Eukaryota</taxon>
        <taxon>Metazoa</taxon>
        <taxon>Ecdysozoa</taxon>
        <taxon>Nematoda</taxon>
        <taxon>Chromadorea</taxon>
        <taxon>Rhabditida</taxon>
        <taxon>Tylenchina</taxon>
        <taxon>Panagrolaimomorpha</taxon>
        <taxon>Strongyloidoidea</taxon>
        <taxon>Strongyloididae</taxon>
        <taxon>Strongyloides</taxon>
    </lineage>
</organism>
<evidence type="ECO:0000313" key="25">
    <source>
        <dbReference type="EMBL" id="CEF66034.1"/>
    </source>
</evidence>
<dbReference type="STRING" id="34506.A0A090MXU3"/>
<sequence>MSLSNGSYSTLKVCCLMAFTSVLTIFVIILLDYSNFSRPLLIENYKTNKVYEVNQSQEYQDSGNLNIVEKISKRVRIFCYILSSEKYHKTRSIHVKATWAKRCNKYIFMSSLDDPSLPSINLNVTESKDHLWEKTKRAFKYIYENDFNDYDWFLKSDDDTYVVMENLRFMLMNYSPNTPIYFGCKFKPFVKQGYMSGGAGYVLSKEAVRRFVTEGLPDPQKCRSDQGGSEDIEMGKCLQNVGVVAGDSRDSNGYHRFFPLQPNFYLNPTLKYNDFWIWKYTYYPMKTGKKCCNDYTISFHYIDSNLIYVMDYLIYNLRPFGQFSEFDKNLILSGRNESIAKIENEILENAYKLSRKVSRVQEI</sequence>
<dbReference type="GO" id="GO:0016263">
    <property type="term" value="F:glycoprotein-N-acetylgalactosamine 3-beta-galactosyltransferase activity"/>
    <property type="evidence" value="ECO:0007669"/>
    <property type="project" value="UniProtKB-EC"/>
</dbReference>
<comment type="cofactor">
    <cofactor evidence="1">
        <name>Mn(2+)</name>
        <dbReference type="ChEBI" id="CHEBI:29035"/>
    </cofactor>
</comment>
<evidence type="ECO:0000256" key="15">
    <source>
        <dbReference type="ARBA" id="ARBA00023157"/>
    </source>
</evidence>
<dbReference type="FunFam" id="3.90.550.50:FF:000017">
    <property type="entry name" value="Glycoprotein-N-acetylgalactosamine 3-beta-galactosyltransferase 1"/>
    <property type="match status" value="1"/>
</dbReference>
<dbReference type="EC" id="2.4.1.122" evidence="6"/>
<reference evidence="25 26" key="1">
    <citation type="submission" date="2014-09" db="EMBL/GenBank/DDBJ databases">
        <authorList>
            <person name="Martin A.A."/>
        </authorList>
    </citation>
    <scope>NUCLEOTIDE SEQUENCE</scope>
    <source>
        <strain evidence="26">ED321</strain>
        <strain evidence="25">ED321 Heterogonic</strain>
    </source>
</reference>
<evidence type="ECO:0000256" key="2">
    <source>
        <dbReference type="ARBA" id="ARBA00004606"/>
    </source>
</evidence>
<dbReference type="InterPro" id="IPR003378">
    <property type="entry name" value="Fringe-like_glycosylTrfase"/>
</dbReference>
<dbReference type="WBParaSite" id="SRAE_2000070600.1">
    <property type="protein sequence ID" value="SRAE_2000070600.1"/>
    <property type="gene ID" value="WBGene00260904"/>
</dbReference>
<dbReference type="CTD" id="36378398"/>
<evidence type="ECO:0000259" key="24">
    <source>
        <dbReference type="Pfam" id="PF02434"/>
    </source>
</evidence>
<dbReference type="OMA" id="QCTHTSS"/>
<keyword evidence="16" id="KW-0325">Glycoprotein</keyword>